<sequence length="145" mass="15549">MLYDYFVAVDDTMAALAFDDPDNARCAGYAELAVKGADPITDLLPVETSLTRRTTSEVEADPDRGRDIALLEDGEAAAVLSLANSFRDALAAADDTALQDASAAFAEQHWQEISAELLVPFLKELAALAKGAATDGHRLYCTIWL</sequence>
<accession>A0ABV7QPZ9</accession>
<evidence type="ECO:0008006" key="3">
    <source>
        <dbReference type="Google" id="ProtNLM"/>
    </source>
</evidence>
<proteinExistence type="predicted"/>
<evidence type="ECO:0000313" key="1">
    <source>
        <dbReference type="EMBL" id="MFC3514414.1"/>
    </source>
</evidence>
<gene>
    <name evidence="1" type="ORF">ACFORO_29890</name>
</gene>
<name>A0ABV7QPZ9_9PSEU</name>
<dbReference type="EMBL" id="JBHRWI010000040">
    <property type="protein sequence ID" value="MFC3514414.1"/>
    <property type="molecule type" value="Genomic_DNA"/>
</dbReference>
<keyword evidence="2" id="KW-1185">Reference proteome</keyword>
<evidence type="ECO:0000313" key="2">
    <source>
        <dbReference type="Proteomes" id="UP001595764"/>
    </source>
</evidence>
<dbReference type="RefSeq" id="WP_377868301.1">
    <property type="nucleotide sequence ID" value="NZ_JBHMAY010000005.1"/>
</dbReference>
<protein>
    <recommendedName>
        <fullName evidence="3">DUF1877 family protein</fullName>
    </recommendedName>
</protein>
<organism evidence="1 2">
    <name type="scientific">Amycolatopsis halotolerans</name>
    <dbReference type="NCBI Taxonomy" id="330083"/>
    <lineage>
        <taxon>Bacteria</taxon>
        <taxon>Bacillati</taxon>
        <taxon>Actinomycetota</taxon>
        <taxon>Actinomycetes</taxon>
        <taxon>Pseudonocardiales</taxon>
        <taxon>Pseudonocardiaceae</taxon>
        <taxon>Amycolatopsis</taxon>
    </lineage>
</organism>
<reference evidence="2" key="1">
    <citation type="journal article" date="2019" name="Int. J. Syst. Evol. Microbiol.">
        <title>The Global Catalogue of Microorganisms (GCM) 10K type strain sequencing project: providing services to taxonomists for standard genome sequencing and annotation.</title>
        <authorList>
            <consortium name="The Broad Institute Genomics Platform"/>
            <consortium name="The Broad Institute Genome Sequencing Center for Infectious Disease"/>
            <person name="Wu L."/>
            <person name="Ma J."/>
        </authorList>
    </citation>
    <scope>NUCLEOTIDE SEQUENCE [LARGE SCALE GENOMIC DNA]</scope>
    <source>
        <strain evidence="2">CGMCC 4.7682</strain>
    </source>
</reference>
<dbReference type="Proteomes" id="UP001595764">
    <property type="component" value="Unassembled WGS sequence"/>
</dbReference>
<comment type="caution">
    <text evidence="1">The sequence shown here is derived from an EMBL/GenBank/DDBJ whole genome shotgun (WGS) entry which is preliminary data.</text>
</comment>